<dbReference type="Proteomes" id="UP000658720">
    <property type="component" value="Unassembled WGS sequence"/>
</dbReference>
<evidence type="ECO:0000256" key="1">
    <source>
        <dbReference type="ARBA" id="ARBA00006594"/>
    </source>
</evidence>
<dbReference type="InterPro" id="IPR012263">
    <property type="entry name" value="M_m6A_EcoRV"/>
</dbReference>
<comment type="caution">
    <text evidence="8">The sequence shown here is derived from an EMBL/GenBank/DDBJ whole genome shotgun (WGS) entry which is preliminary data.</text>
</comment>
<comment type="similarity">
    <text evidence="1 7">Belongs to the N(4)/N(6)-methyltransferase family.</text>
</comment>
<dbReference type="InterPro" id="IPR002052">
    <property type="entry name" value="DNA_methylase_N6_adenine_CS"/>
</dbReference>
<accession>A0ABR9VMD0</accession>
<evidence type="ECO:0000256" key="5">
    <source>
        <dbReference type="ARBA" id="ARBA00022691"/>
    </source>
</evidence>
<evidence type="ECO:0000313" key="8">
    <source>
        <dbReference type="EMBL" id="MBE9252508.1"/>
    </source>
</evidence>
<dbReference type="GO" id="GO:0032259">
    <property type="term" value="P:methylation"/>
    <property type="evidence" value="ECO:0007669"/>
    <property type="project" value="UniProtKB-KW"/>
</dbReference>
<name>A0ABR9VMD0_9SYNC</name>
<dbReference type="PANTHER" id="PTHR30481:SF3">
    <property type="entry name" value="DNA ADENINE METHYLASE"/>
    <property type="match status" value="1"/>
</dbReference>
<keyword evidence="9" id="KW-1185">Reference proteome</keyword>
<dbReference type="SUPFAM" id="SSF53335">
    <property type="entry name" value="S-adenosyl-L-methionine-dependent methyltransferases"/>
    <property type="match status" value="1"/>
</dbReference>
<gene>
    <name evidence="8" type="ORF">IQ217_01300</name>
</gene>
<dbReference type="Gene3D" id="3.40.50.150">
    <property type="entry name" value="Vaccinia Virus protein VP39"/>
    <property type="match status" value="1"/>
</dbReference>
<dbReference type="GO" id="GO:0008168">
    <property type="term" value="F:methyltransferase activity"/>
    <property type="evidence" value="ECO:0007669"/>
    <property type="project" value="UniProtKB-KW"/>
</dbReference>
<dbReference type="InterPro" id="IPR012327">
    <property type="entry name" value="MeTrfase_D12"/>
</dbReference>
<keyword evidence="3 7" id="KW-0489">Methyltransferase</keyword>
<dbReference type="EMBL" id="JADEVV010000002">
    <property type="protein sequence ID" value="MBE9252508.1"/>
    <property type="molecule type" value="Genomic_DNA"/>
</dbReference>
<keyword evidence="5 7" id="KW-0949">S-adenosyl-L-methionine</keyword>
<evidence type="ECO:0000256" key="2">
    <source>
        <dbReference type="ARBA" id="ARBA00011900"/>
    </source>
</evidence>
<dbReference type="RefSeq" id="WP_194018629.1">
    <property type="nucleotide sequence ID" value="NZ_JADEVV010000002.1"/>
</dbReference>
<organism evidence="8 9">
    <name type="scientific">Synechocystis salina LEGE 00031</name>
    <dbReference type="NCBI Taxonomy" id="1828736"/>
    <lineage>
        <taxon>Bacteria</taxon>
        <taxon>Bacillati</taxon>
        <taxon>Cyanobacteriota</taxon>
        <taxon>Cyanophyceae</taxon>
        <taxon>Synechococcales</taxon>
        <taxon>Merismopediaceae</taxon>
        <taxon>Synechocystis</taxon>
    </lineage>
</organism>
<dbReference type="EC" id="2.1.1.72" evidence="2 7"/>
<dbReference type="Pfam" id="PF02086">
    <property type="entry name" value="MethyltransfD12"/>
    <property type="match status" value="1"/>
</dbReference>
<dbReference type="PIRSF" id="PIRSF000398">
    <property type="entry name" value="M_m6A_EcoRV"/>
    <property type="match status" value="1"/>
</dbReference>
<dbReference type="PANTHER" id="PTHR30481">
    <property type="entry name" value="DNA ADENINE METHYLASE"/>
    <property type="match status" value="1"/>
</dbReference>
<evidence type="ECO:0000313" key="9">
    <source>
        <dbReference type="Proteomes" id="UP000658720"/>
    </source>
</evidence>
<keyword evidence="4 7" id="KW-0808">Transferase</keyword>
<dbReference type="NCBIfam" id="TIGR00571">
    <property type="entry name" value="dam"/>
    <property type="match status" value="1"/>
</dbReference>
<dbReference type="Gene3D" id="1.10.1020.10">
    <property type="entry name" value="Adenine-specific Methyltransferase, Domain 2"/>
    <property type="match status" value="1"/>
</dbReference>
<proteinExistence type="inferred from homology"/>
<dbReference type="PROSITE" id="PS00092">
    <property type="entry name" value="N6_MTASE"/>
    <property type="match status" value="1"/>
</dbReference>
<protein>
    <recommendedName>
        <fullName evidence="2 7">Site-specific DNA-methyltransferase (adenine-specific)</fullName>
        <ecNumber evidence="2 7">2.1.1.72</ecNumber>
    </recommendedName>
</protein>
<sequence>MKVKQTIAKPFLKWAGGKGKLIEKLVNCFPLEITAGQLTKYAEPFIGGGALYFHVAQNYPQIEKFFISDCNLQLVLAYKTIQQNVDDLVDFLSQLQQEYYCLDQDERKDFFYQQRLKFNQNITEINLENVSKLWIEQTGLLIFLNRTCFNGLFRVNSKGEFNVPFGDYKNPKICDAENLKLVSNLLARTEIRLGDFTASNDFIDSATFVYFDPPYRPLNKTSSFNSYAQGDFNDQEQLRLANYFRELSDKKAKLMLSNSDPKNVDENDNFFEELYQDFRLERVSAARMINSRADKRGKLKELLITNY</sequence>
<evidence type="ECO:0000256" key="6">
    <source>
        <dbReference type="ARBA" id="ARBA00047942"/>
    </source>
</evidence>
<dbReference type="InterPro" id="IPR023095">
    <property type="entry name" value="Ade_MeTrfase_dom_2"/>
</dbReference>
<reference evidence="8 9" key="1">
    <citation type="submission" date="2020-10" db="EMBL/GenBank/DDBJ databases">
        <authorList>
            <person name="Castelo-Branco R."/>
            <person name="Eusebio N."/>
            <person name="Adriana R."/>
            <person name="Vieira A."/>
            <person name="Brugerolle De Fraissinette N."/>
            <person name="Rezende De Castro R."/>
            <person name="Schneider M.P."/>
            <person name="Vasconcelos V."/>
            <person name="Leao P.N."/>
        </authorList>
    </citation>
    <scope>NUCLEOTIDE SEQUENCE [LARGE SCALE GENOMIC DNA]</scope>
    <source>
        <strain evidence="8 9">LEGE 00031</strain>
    </source>
</reference>
<comment type="catalytic activity">
    <reaction evidence="6 7">
        <text>a 2'-deoxyadenosine in DNA + S-adenosyl-L-methionine = an N(6)-methyl-2'-deoxyadenosine in DNA + S-adenosyl-L-homocysteine + H(+)</text>
        <dbReference type="Rhea" id="RHEA:15197"/>
        <dbReference type="Rhea" id="RHEA-COMP:12418"/>
        <dbReference type="Rhea" id="RHEA-COMP:12419"/>
        <dbReference type="ChEBI" id="CHEBI:15378"/>
        <dbReference type="ChEBI" id="CHEBI:57856"/>
        <dbReference type="ChEBI" id="CHEBI:59789"/>
        <dbReference type="ChEBI" id="CHEBI:90615"/>
        <dbReference type="ChEBI" id="CHEBI:90616"/>
        <dbReference type="EC" id="2.1.1.72"/>
    </reaction>
</comment>
<evidence type="ECO:0000256" key="7">
    <source>
        <dbReference type="RuleBase" id="RU361257"/>
    </source>
</evidence>
<evidence type="ECO:0000256" key="4">
    <source>
        <dbReference type="ARBA" id="ARBA00022679"/>
    </source>
</evidence>
<evidence type="ECO:0000256" key="3">
    <source>
        <dbReference type="ARBA" id="ARBA00022603"/>
    </source>
</evidence>
<dbReference type="PRINTS" id="PR00505">
    <property type="entry name" value="D12N6MTFRASE"/>
</dbReference>
<dbReference type="InterPro" id="IPR029063">
    <property type="entry name" value="SAM-dependent_MTases_sf"/>
</dbReference>